<dbReference type="GO" id="GO:0005524">
    <property type="term" value="F:ATP binding"/>
    <property type="evidence" value="ECO:0007669"/>
    <property type="project" value="UniProtKB-UniRule"/>
</dbReference>
<name>A0A9P8FYY7_AURME</name>
<protein>
    <submittedName>
        <fullName evidence="7">Kinase-like protein</fullName>
    </submittedName>
</protein>
<feature type="binding site" evidence="3">
    <location>
        <position position="676"/>
    </location>
    <ligand>
        <name>ATP</name>
        <dbReference type="ChEBI" id="CHEBI:30616"/>
    </ligand>
</feature>
<dbReference type="InterPro" id="IPR052988">
    <property type="entry name" value="Oryzine_lactonohydrolase"/>
</dbReference>
<keyword evidence="1 3" id="KW-0547">Nucleotide-binding</keyword>
<gene>
    <name evidence="7" type="ORF">KCU98_g3951</name>
</gene>
<keyword evidence="2 3" id="KW-0067">ATP-binding</keyword>
<accession>A0A9P8FYY7</accession>
<dbReference type="InterPro" id="IPR013658">
    <property type="entry name" value="SGL"/>
</dbReference>
<evidence type="ECO:0000313" key="7">
    <source>
        <dbReference type="EMBL" id="KAG9986563.1"/>
    </source>
</evidence>
<dbReference type="Gene3D" id="3.30.200.20">
    <property type="entry name" value="Phosphorylase Kinase, domain 1"/>
    <property type="match status" value="1"/>
</dbReference>
<keyword evidence="7" id="KW-0808">Transferase</keyword>
<dbReference type="PANTHER" id="PTHR47064:SF2">
    <property type="entry name" value="SMP-30_GLUCONOLACTONASE_LRE-LIKE REGION DOMAIN-CONTAINING PROTEIN-RELATED"/>
    <property type="match status" value="1"/>
</dbReference>
<keyword evidence="8" id="KW-1185">Reference proteome</keyword>
<dbReference type="PROSITE" id="PS50011">
    <property type="entry name" value="PROTEIN_KINASE_DOM"/>
    <property type="match status" value="1"/>
</dbReference>
<keyword evidence="5" id="KW-0732">Signal</keyword>
<evidence type="ECO:0000256" key="5">
    <source>
        <dbReference type="SAM" id="SignalP"/>
    </source>
</evidence>
<evidence type="ECO:0000259" key="6">
    <source>
        <dbReference type="PROSITE" id="PS50011"/>
    </source>
</evidence>
<dbReference type="PANTHER" id="PTHR47064">
    <property type="entry name" value="PUTATIVE (AFU_ORTHOLOGUE AFUA_1G08990)-RELATED"/>
    <property type="match status" value="1"/>
</dbReference>
<sequence>MAFLTGVGVLSVVLGQALAEPGVISPLAQACPGYSNNSDVVCINHYASAMPPTFDRPHSTGGAFFPNDTFVGTQIPSDPSWQLVKNATFVVFDERGGQILGSSPKLEHIFATRNDSIHEGPVYVPSLDAIIFSLPHQGIYQQQIIHLNGSTPRLDNYTTTPPVYAVNGGKLFDGKVYWAVEAGFSFPSPKNGSLVAQRPGIYELDPSTGDVKVLLNNYFGQAFNSPNDLWIDAQGDIWFTDSWYGYAINVTEYPVLRPATYRFRPSTGRVSIVEDSIAQPNGIGMSPDGLTMYISDTGVTDFANYPANATLPRYTYNPLGGNSLYAFDVLPSPAGSYITGKRPIYLAQTFGDDGFHVAQNGYLLGAEGGGVTVLSAYGEVLLRIETGFTINNIQFAGPERKDLWLFGEGPISRVTWDLVGMANESAADISSSREESTSDDTSDESDSNDQQITRVRTLGSSIAAEEQSVPGATQTLADGSRNSSYHRDLLLHALLEERCYNEALDDLKAAGYTSKDHPRVQALAKEKYSRLSRQLGRFGLETGDLDSDQLGPLRQTYRDGLSVITRKSIDIQTPIEEILAHSQSNDLPGPLLRLMGGDQSATIDMSRRFSDLAIAGSDLHAQPKLLGNGILPGHPLLNSTRYIRDFEEFGILGKGGYGTVFRCKHNLDGRQYAIKKIPLGPTRMRKIQENGQVELDHILVEVRTLARLEHPNIVRYHSGWIEWAPLITNKQALEFNGHKLLEAPKESEEDDVSESFDRNIPAIDVQFGYDDDEENPFEMSAGRDQRFATRAEDIIFEDSRRSGKTASDTQSLQPGSYSEGTPLQKIPSRGTVASVSDESEVELITRKDEPSESSYDTSSFSTNQQHHTSSSPSLALHIQMSLYSMTLSDFLAPTTYPIAPNNISSLRHCFHAHSSLEILSSIIEGVEYLHSEGIVHRDLKPGNIFLAVREGSKPPPGALSLHNCPSCIDRDVSRPYNVSICIGDFGLVSAIARPEDTPPMAGASCKAVGTEIYRPYTVTRDNHPSLDVYALGIIAFELLHPFGTRMERHETLYQLKKGNVPDDLDAKIKCRGMSKWILSMVEANERQCPSWEELRGDLIGLLKQCKAS</sequence>
<dbReference type="Pfam" id="PF08450">
    <property type="entry name" value="SGL"/>
    <property type="match status" value="1"/>
</dbReference>
<comment type="caution">
    <text evidence="7">The sequence shown here is derived from an EMBL/GenBank/DDBJ whole genome shotgun (WGS) entry which is preliminary data.</text>
</comment>
<dbReference type="InterPro" id="IPR017441">
    <property type="entry name" value="Protein_kinase_ATP_BS"/>
</dbReference>
<feature type="compositionally biased region" description="Polar residues" evidence="4">
    <location>
        <begin position="804"/>
        <end position="821"/>
    </location>
</feature>
<reference evidence="7" key="2">
    <citation type="submission" date="2021-08" db="EMBL/GenBank/DDBJ databases">
        <authorList>
            <person name="Gostincar C."/>
            <person name="Sun X."/>
            <person name="Song Z."/>
            <person name="Gunde-Cimerman N."/>
        </authorList>
    </citation>
    <scope>NUCLEOTIDE SEQUENCE</scope>
    <source>
        <strain evidence="7">EXF-9298</strain>
    </source>
</reference>
<dbReference type="SUPFAM" id="SSF56112">
    <property type="entry name" value="Protein kinase-like (PK-like)"/>
    <property type="match status" value="1"/>
</dbReference>
<dbReference type="PROSITE" id="PS00107">
    <property type="entry name" value="PROTEIN_KINASE_ATP"/>
    <property type="match status" value="1"/>
</dbReference>
<dbReference type="EMBL" id="JAHFXS010000297">
    <property type="protein sequence ID" value="KAG9986563.1"/>
    <property type="molecule type" value="Genomic_DNA"/>
</dbReference>
<organism evidence="7 8">
    <name type="scientific">Aureobasidium melanogenum</name>
    <name type="common">Aureobasidium pullulans var. melanogenum</name>
    <dbReference type="NCBI Taxonomy" id="46634"/>
    <lineage>
        <taxon>Eukaryota</taxon>
        <taxon>Fungi</taxon>
        <taxon>Dikarya</taxon>
        <taxon>Ascomycota</taxon>
        <taxon>Pezizomycotina</taxon>
        <taxon>Dothideomycetes</taxon>
        <taxon>Dothideomycetidae</taxon>
        <taxon>Dothideales</taxon>
        <taxon>Saccotheciaceae</taxon>
        <taxon>Aureobasidium</taxon>
    </lineage>
</organism>
<feature type="chain" id="PRO_5040490676" evidence="5">
    <location>
        <begin position="20"/>
        <end position="1108"/>
    </location>
</feature>
<dbReference type="AlphaFoldDB" id="A0A9P8FYY7"/>
<dbReference type="Pfam" id="PF00069">
    <property type="entry name" value="Pkinase"/>
    <property type="match status" value="2"/>
</dbReference>
<evidence type="ECO:0000256" key="2">
    <source>
        <dbReference type="ARBA" id="ARBA00022840"/>
    </source>
</evidence>
<feature type="signal peptide" evidence="5">
    <location>
        <begin position="1"/>
        <end position="19"/>
    </location>
</feature>
<feature type="compositionally biased region" description="Low complexity" evidence="4">
    <location>
        <begin position="852"/>
        <end position="861"/>
    </location>
</feature>
<feature type="domain" description="Protein kinase" evidence="6">
    <location>
        <begin position="646"/>
        <end position="1108"/>
    </location>
</feature>
<feature type="compositionally biased region" description="Polar residues" evidence="4">
    <location>
        <begin position="862"/>
        <end position="872"/>
    </location>
</feature>
<dbReference type="InterPro" id="IPR011042">
    <property type="entry name" value="6-blade_b-propeller_TolB-like"/>
</dbReference>
<evidence type="ECO:0000256" key="3">
    <source>
        <dbReference type="PROSITE-ProRule" id="PRU10141"/>
    </source>
</evidence>
<proteinExistence type="predicted"/>
<feature type="non-terminal residue" evidence="7">
    <location>
        <position position="1"/>
    </location>
</feature>
<dbReference type="SMART" id="SM00220">
    <property type="entry name" value="S_TKc"/>
    <property type="match status" value="1"/>
</dbReference>
<dbReference type="Proteomes" id="UP000729357">
    <property type="component" value="Unassembled WGS sequence"/>
</dbReference>
<evidence type="ECO:0000256" key="1">
    <source>
        <dbReference type="ARBA" id="ARBA00022741"/>
    </source>
</evidence>
<dbReference type="Gene3D" id="2.120.10.30">
    <property type="entry name" value="TolB, C-terminal domain"/>
    <property type="match status" value="1"/>
</dbReference>
<feature type="region of interest" description="Disordered" evidence="4">
    <location>
        <begin position="798"/>
        <end position="872"/>
    </location>
</feature>
<dbReference type="Gene3D" id="1.10.510.10">
    <property type="entry name" value="Transferase(Phosphotransferase) domain 1"/>
    <property type="match status" value="1"/>
</dbReference>
<evidence type="ECO:0000256" key="4">
    <source>
        <dbReference type="SAM" id="MobiDB-lite"/>
    </source>
</evidence>
<dbReference type="PROSITE" id="PS00108">
    <property type="entry name" value="PROTEIN_KINASE_ST"/>
    <property type="match status" value="1"/>
</dbReference>
<dbReference type="InterPro" id="IPR000719">
    <property type="entry name" value="Prot_kinase_dom"/>
</dbReference>
<feature type="compositionally biased region" description="Acidic residues" evidence="4">
    <location>
        <begin position="437"/>
        <end position="447"/>
    </location>
</feature>
<reference evidence="7" key="1">
    <citation type="journal article" date="2021" name="J Fungi (Basel)">
        <title>Virulence traits and population genomics of the black yeast Aureobasidium melanogenum.</title>
        <authorList>
            <person name="Cernosa A."/>
            <person name="Sun X."/>
            <person name="Gostincar C."/>
            <person name="Fang C."/>
            <person name="Gunde-Cimerman N."/>
            <person name="Song Z."/>
        </authorList>
    </citation>
    <scope>NUCLEOTIDE SEQUENCE</scope>
    <source>
        <strain evidence="7">EXF-9298</strain>
    </source>
</reference>
<dbReference type="SUPFAM" id="SSF63829">
    <property type="entry name" value="Calcium-dependent phosphotriesterase"/>
    <property type="match status" value="1"/>
</dbReference>
<dbReference type="GO" id="GO:0004672">
    <property type="term" value="F:protein kinase activity"/>
    <property type="evidence" value="ECO:0007669"/>
    <property type="project" value="InterPro"/>
</dbReference>
<evidence type="ECO:0000313" key="8">
    <source>
        <dbReference type="Proteomes" id="UP000729357"/>
    </source>
</evidence>
<dbReference type="InterPro" id="IPR008271">
    <property type="entry name" value="Ser/Thr_kinase_AS"/>
</dbReference>
<keyword evidence="7" id="KW-0418">Kinase</keyword>
<feature type="region of interest" description="Disordered" evidence="4">
    <location>
        <begin position="426"/>
        <end position="452"/>
    </location>
</feature>
<dbReference type="InterPro" id="IPR011009">
    <property type="entry name" value="Kinase-like_dom_sf"/>
</dbReference>